<organism evidence="1 2">
    <name type="scientific">Hymenobacter luteus</name>
    <dbReference type="NCBI Taxonomy" id="1411122"/>
    <lineage>
        <taxon>Bacteria</taxon>
        <taxon>Pseudomonadati</taxon>
        <taxon>Bacteroidota</taxon>
        <taxon>Cytophagia</taxon>
        <taxon>Cytophagales</taxon>
        <taxon>Hymenobacteraceae</taxon>
        <taxon>Hymenobacter</taxon>
    </lineage>
</organism>
<evidence type="ECO:0000313" key="1">
    <source>
        <dbReference type="EMBL" id="MBB6061569.1"/>
    </source>
</evidence>
<dbReference type="Proteomes" id="UP000532746">
    <property type="component" value="Unassembled WGS sequence"/>
</dbReference>
<keyword evidence="2" id="KW-1185">Reference proteome</keyword>
<accession>A0A7W9WD32</accession>
<sequence>MLTALSKELEVDKYQHEQIGFQELFDASKVAQRGQSSLLSSFKSKFEKVFSTNDYPHAAEFAAKSGTAARGISQVTELEAALIQEGVNVYFPYSGDFGIVDNPTVTYAPLDNTTESTGYYYADTNNDGIEEVVEVTVDENYVQKHPTFIVQPLDEKESSATTETGSSHVVLGTQGKKDTINQVFIGYVQVTEQRDDLFGDGAGNSGGSEMRFVRPKGFLSIDANGQVDLTKEDPAIVSVDLSRKTIRDKNRTYQYITFDSNWERTEKTQYFVVYEYDNTAERTKTTKSTFEANIGVTLPGKSGGPSGTVGTKTTRELTEEIKYKTKEELIWQQDFSRPTFFFFKYPGSVRRLARRLSFLESSKLDEIYYATSAAHLRAIVK</sequence>
<name>A0A7W9WD32_9BACT</name>
<comment type="caution">
    <text evidence="1">The sequence shown here is derived from an EMBL/GenBank/DDBJ whole genome shotgun (WGS) entry which is preliminary data.</text>
</comment>
<gene>
    <name evidence="1" type="ORF">HNQ93_004450</name>
</gene>
<dbReference type="AlphaFoldDB" id="A0A7W9WD32"/>
<proteinExistence type="predicted"/>
<evidence type="ECO:0000313" key="2">
    <source>
        <dbReference type="Proteomes" id="UP000532746"/>
    </source>
</evidence>
<reference evidence="1 2" key="1">
    <citation type="submission" date="2020-08" db="EMBL/GenBank/DDBJ databases">
        <title>Genomic Encyclopedia of Type Strains, Phase IV (KMG-IV): sequencing the most valuable type-strain genomes for metagenomic binning, comparative biology and taxonomic classification.</title>
        <authorList>
            <person name="Goeker M."/>
        </authorList>
    </citation>
    <scope>NUCLEOTIDE SEQUENCE [LARGE SCALE GENOMIC DNA]</scope>
    <source>
        <strain evidence="1 2">DSM 26718</strain>
    </source>
</reference>
<protein>
    <submittedName>
        <fullName evidence="1">Uncharacterized protein</fullName>
    </submittedName>
</protein>
<dbReference type="RefSeq" id="WP_183405628.1">
    <property type="nucleotide sequence ID" value="NZ_JACHGG010000021.1"/>
</dbReference>
<dbReference type="EMBL" id="JACHGG010000021">
    <property type="protein sequence ID" value="MBB6061569.1"/>
    <property type="molecule type" value="Genomic_DNA"/>
</dbReference>